<evidence type="ECO:0000313" key="2">
    <source>
        <dbReference type="Proteomes" id="UP000684084"/>
    </source>
</evidence>
<protein>
    <submittedName>
        <fullName evidence="1">Uncharacterized protein</fullName>
    </submittedName>
</protein>
<dbReference type="Proteomes" id="UP000684084">
    <property type="component" value="Unassembled WGS sequence"/>
</dbReference>
<dbReference type="EMBL" id="CAGKOT010000074">
    <property type="protein sequence ID" value="CAB5391894.1"/>
    <property type="molecule type" value="Genomic_DNA"/>
</dbReference>
<accession>A0A915ZUR5</accession>
<evidence type="ECO:0000313" key="1">
    <source>
        <dbReference type="EMBL" id="CAB5391894.1"/>
    </source>
</evidence>
<gene>
    <name evidence="1" type="ORF">CHRIB12_LOCUS22145</name>
</gene>
<comment type="caution">
    <text evidence="1">The sequence shown here is derived from an EMBL/GenBank/DDBJ whole genome shotgun (WGS) entry which is preliminary data.</text>
</comment>
<dbReference type="OrthoDB" id="2376850at2759"/>
<sequence length="124" mass="14787">MKEESNYPKSPFIKLFDEKKSFNYKIIKEGTYPPAEQLCYTQNPKHPIPHGYIVETQHTKKHIVECSIEYVEVKPLFRIRFGTNFSREVYSLETSTDAACKYYQVYLFLVWLIFSYHNTKCLNN</sequence>
<name>A0A915ZUR5_9GLOM</name>
<reference evidence="1" key="1">
    <citation type="submission" date="2020-05" db="EMBL/GenBank/DDBJ databases">
        <authorList>
            <person name="Rincon C."/>
            <person name="Sanders R I."/>
            <person name="Robbins C."/>
            <person name="Chaturvedi A."/>
        </authorList>
    </citation>
    <scope>NUCLEOTIDE SEQUENCE</scope>
    <source>
        <strain evidence="1">CHB12</strain>
    </source>
</reference>
<proteinExistence type="predicted"/>
<organism evidence="1 2">
    <name type="scientific">Rhizophagus irregularis</name>
    <dbReference type="NCBI Taxonomy" id="588596"/>
    <lineage>
        <taxon>Eukaryota</taxon>
        <taxon>Fungi</taxon>
        <taxon>Fungi incertae sedis</taxon>
        <taxon>Mucoromycota</taxon>
        <taxon>Glomeromycotina</taxon>
        <taxon>Glomeromycetes</taxon>
        <taxon>Glomerales</taxon>
        <taxon>Glomeraceae</taxon>
        <taxon>Rhizophagus</taxon>
    </lineage>
</organism>
<dbReference type="AlphaFoldDB" id="A0A915ZUR5"/>